<dbReference type="EC" id="3.1.1.29" evidence="3"/>
<dbReference type="EMBL" id="DSOK01000096">
    <property type="protein sequence ID" value="HEN14449.1"/>
    <property type="molecule type" value="Genomic_DNA"/>
</dbReference>
<feature type="domain" description="Prokaryotic-type class I peptide chain release factors" evidence="2">
    <location>
        <begin position="15"/>
        <end position="140"/>
    </location>
</feature>
<evidence type="ECO:0000313" key="3">
    <source>
        <dbReference type="EMBL" id="HEN14449.1"/>
    </source>
</evidence>
<dbReference type="SUPFAM" id="SSF110916">
    <property type="entry name" value="Peptidyl-tRNA hydrolase domain-like"/>
    <property type="match status" value="1"/>
</dbReference>
<reference evidence="3" key="1">
    <citation type="journal article" date="2020" name="mSystems">
        <title>Genome- and Community-Level Interaction Insights into Carbon Utilization and Element Cycling Functions of Hydrothermarchaeota in Hydrothermal Sediment.</title>
        <authorList>
            <person name="Zhou Z."/>
            <person name="Liu Y."/>
            <person name="Xu W."/>
            <person name="Pan J."/>
            <person name="Luo Z.H."/>
            <person name="Li M."/>
        </authorList>
    </citation>
    <scope>NUCLEOTIDE SEQUENCE [LARGE SCALE GENOMIC DNA]</scope>
    <source>
        <strain evidence="3">SpSt-339</strain>
    </source>
</reference>
<comment type="caution">
    <text evidence="3">The sequence shown here is derived from an EMBL/GenBank/DDBJ whole genome shotgun (WGS) entry which is preliminary data.</text>
</comment>
<dbReference type="Pfam" id="PF00472">
    <property type="entry name" value="RF-1"/>
    <property type="match status" value="1"/>
</dbReference>
<dbReference type="Gene3D" id="3.30.160.20">
    <property type="match status" value="1"/>
</dbReference>
<evidence type="ECO:0000256" key="1">
    <source>
        <dbReference type="SAM" id="MobiDB-lite"/>
    </source>
</evidence>
<name>A0A7C2NW82_9PLAN</name>
<dbReference type="GO" id="GO:0072344">
    <property type="term" value="P:rescue of stalled ribosome"/>
    <property type="evidence" value="ECO:0007669"/>
    <property type="project" value="TreeGrafter"/>
</dbReference>
<dbReference type="AlphaFoldDB" id="A0A7C2NW82"/>
<dbReference type="PANTHER" id="PTHR47814:SF1">
    <property type="entry name" value="PEPTIDYL-TRNA HYDROLASE ARFB"/>
    <property type="match status" value="1"/>
</dbReference>
<dbReference type="FunFam" id="3.30.160.20:FF:000046">
    <property type="entry name" value="Peptidyl-tRNA hydrolase ICT1"/>
    <property type="match status" value="1"/>
</dbReference>
<gene>
    <name evidence="3" type="ORF">ENQ76_03130</name>
</gene>
<sequence length="148" mass="16851">MTPDTRTDLVVSPRVTIPAGEFEWSFARGSGPGGQNVNKVNSKAVLRWRPASSPALSDDVRQRFLTRFGSRLTETGELILASDEHRDQPKNVRACLDRLREMICAVLHAPKKRRPTRPTAGSQRRRLEAKQQRSETKRGRQTPRRDEH</sequence>
<accession>A0A7C2NW82</accession>
<dbReference type="GO" id="GO:0003747">
    <property type="term" value="F:translation release factor activity"/>
    <property type="evidence" value="ECO:0007669"/>
    <property type="project" value="InterPro"/>
</dbReference>
<dbReference type="NCBIfam" id="NF006718">
    <property type="entry name" value="PRK09256.1"/>
    <property type="match status" value="1"/>
</dbReference>
<keyword evidence="3" id="KW-0378">Hydrolase</keyword>
<dbReference type="PANTHER" id="PTHR47814">
    <property type="entry name" value="PEPTIDYL-TRNA HYDROLASE ARFB"/>
    <property type="match status" value="1"/>
</dbReference>
<feature type="region of interest" description="Disordered" evidence="1">
    <location>
        <begin position="107"/>
        <end position="148"/>
    </location>
</feature>
<protein>
    <submittedName>
        <fullName evidence="3">Aminoacyl-tRNA hydrolase</fullName>
        <ecNumber evidence="3">3.1.1.29</ecNumber>
    </submittedName>
</protein>
<feature type="compositionally biased region" description="Basic and acidic residues" evidence="1">
    <location>
        <begin position="125"/>
        <end position="148"/>
    </location>
</feature>
<dbReference type="InterPro" id="IPR000352">
    <property type="entry name" value="Pep_chain_release_fac_I"/>
</dbReference>
<dbReference type="GO" id="GO:0043022">
    <property type="term" value="F:ribosome binding"/>
    <property type="evidence" value="ECO:0007669"/>
    <property type="project" value="TreeGrafter"/>
</dbReference>
<proteinExistence type="predicted"/>
<evidence type="ECO:0000259" key="2">
    <source>
        <dbReference type="Pfam" id="PF00472"/>
    </source>
</evidence>
<dbReference type="GO" id="GO:0004045">
    <property type="term" value="F:peptidyl-tRNA hydrolase activity"/>
    <property type="evidence" value="ECO:0007669"/>
    <property type="project" value="UniProtKB-EC"/>
</dbReference>
<organism evidence="3">
    <name type="scientific">Schlesneria paludicola</name>
    <dbReference type="NCBI Taxonomy" id="360056"/>
    <lineage>
        <taxon>Bacteria</taxon>
        <taxon>Pseudomonadati</taxon>
        <taxon>Planctomycetota</taxon>
        <taxon>Planctomycetia</taxon>
        <taxon>Planctomycetales</taxon>
        <taxon>Planctomycetaceae</taxon>
        <taxon>Schlesneria</taxon>
    </lineage>
</organism>